<evidence type="ECO:0000313" key="1">
    <source>
        <dbReference type="EMBL" id="GAA0175459.1"/>
    </source>
</evidence>
<evidence type="ECO:0000313" key="2">
    <source>
        <dbReference type="Proteomes" id="UP001454036"/>
    </source>
</evidence>
<accession>A0AAV3RGE1</accession>
<dbReference type="EMBL" id="BAABME010043281">
    <property type="protein sequence ID" value="GAA0175459.1"/>
    <property type="molecule type" value="Genomic_DNA"/>
</dbReference>
<name>A0AAV3RGE1_LITER</name>
<gene>
    <name evidence="1" type="ORF">LIER_43999</name>
</gene>
<dbReference type="Proteomes" id="UP001454036">
    <property type="component" value="Unassembled WGS sequence"/>
</dbReference>
<keyword evidence="2" id="KW-1185">Reference proteome</keyword>
<dbReference type="AlphaFoldDB" id="A0AAV3RGE1"/>
<protein>
    <submittedName>
        <fullName evidence="1">Uncharacterized protein</fullName>
    </submittedName>
</protein>
<reference evidence="1 2" key="1">
    <citation type="submission" date="2024-01" db="EMBL/GenBank/DDBJ databases">
        <title>The complete chloroplast genome sequence of Lithospermum erythrorhizon: insights into the phylogenetic relationship among Boraginaceae species and the maternal lineages of purple gromwells.</title>
        <authorList>
            <person name="Okada T."/>
            <person name="Watanabe K."/>
        </authorList>
    </citation>
    <scope>NUCLEOTIDE SEQUENCE [LARGE SCALE GENOMIC DNA]</scope>
</reference>
<sequence>MKAKGSVLYLQRRLIDLERQMRCIGIKVLGLNGESKVIVIRAIFMWLQFRGIKPTSSLPSEMIKGYYKPTLRPLLAVDFYKKLFSSQSDNMGSFMLFGQLKILSPTQVSFLNISFTMEVVKRGLFSMRKGKAPAPMVCQHTFTSFTGILWGRILAIWC</sequence>
<comment type="caution">
    <text evidence="1">The sequence shown here is derived from an EMBL/GenBank/DDBJ whole genome shotgun (WGS) entry which is preliminary data.</text>
</comment>
<proteinExistence type="predicted"/>
<organism evidence="1 2">
    <name type="scientific">Lithospermum erythrorhizon</name>
    <name type="common">Purple gromwell</name>
    <name type="synonym">Lithospermum officinale var. erythrorhizon</name>
    <dbReference type="NCBI Taxonomy" id="34254"/>
    <lineage>
        <taxon>Eukaryota</taxon>
        <taxon>Viridiplantae</taxon>
        <taxon>Streptophyta</taxon>
        <taxon>Embryophyta</taxon>
        <taxon>Tracheophyta</taxon>
        <taxon>Spermatophyta</taxon>
        <taxon>Magnoliopsida</taxon>
        <taxon>eudicotyledons</taxon>
        <taxon>Gunneridae</taxon>
        <taxon>Pentapetalae</taxon>
        <taxon>asterids</taxon>
        <taxon>lamiids</taxon>
        <taxon>Boraginales</taxon>
        <taxon>Boraginaceae</taxon>
        <taxon>Boraginoideae</taxon>
        <taxon>Lithospermeae</taxon>
        <taxon>Lithospermum</taxon>
    </lineage>
</organism>